<keyword evidence="2" id="KW-1185">Reference proteome</keyword>
<protein>
    <submittedName>
        <fullName evidence="1">13165_t:CDS:1</fullName>
    </submittedName>
</protein>
<name>A0ABN7V9P2_GIGMA</name>
<organism evidence="1 2">
    <name type="scientific">Gigaspora margarita</name>
    <dbReference type="NCBI Taxonomy" id="4874"/>
    <lineage>
        <taxon>Eukaryota</taxon>
        <taxon>Fungi</taxon>
        <taxon>Fungi incertae sedis</taxon>
        <taxon>Mucoromycota</taxon>
        <taxon>Glomeromycotina</taxon>
        <taxon>Glomeromycetes</taxon>
        <taxon>Diversisporales</taxon>
        <taxon>Gigasporaceae</taxon>
        <taxon>Gigaspora</taxon>
    </lineage>
</organism>
<proteinExistence type="predicted"/>
<comment type="caution">
    <text evidence="1">The sequence shown here is derived from an EMBL/GenBank/DDBJ whole genome shotgun (WGS) entry which is preliminary data.</text>
</comment>
<evidence type="ECO:0000313" key="1">
    <source>
        <dbReference type="EMBL" id="CAG8748120.1"/>
    </source>
</evidence>
<reference evidence="1 2" key="1">
    <citation type="submission" date="2021-06" db="EMBL/GenBank/DDBJ databases">
        <authorList>
            <person name="Kallberg Y."/>
            <person name="Tangrot J."/>
            <person name="Rosling A."/>
        </authorList>
    </citation>
    <scope>NUCLEOTIDE SEQUENCE [LARGE SCALE GENOMIC DNA]</scope>
    <source>
        <strain evidence="1 2">120-4 pot B 10/14</strain>
    </source>
</reference>
<dbReference type="Proteomes" id="UP000789901">
    <property type="component" value="Unassembled WGS sequence"/>
</dbReference>
<sequence>TTEQITHYAPTPTPELANMGMNMSITETQTQATIEPTDKEINQVIMGLNPNTNSSEIEMIDPTENRSIFSQVTKAGALDTEEVLEETPIPVYMRSNENKRDEINTLDSTSNTVTQYQESYLPEMTTKNTLLEDAKWLSSEGFTPVINK</sequence>
<feature type="non-terminal residue" evidence="1">
    <location>
        <position position="1"/>
    </location>
</feature>
<accession>A0ABN7V9P2</accession>
<gene>
    <name evidence="1" type="ORF">GMARGA_LOCUS16088</name>
</gene>
<dbReference type="EMBL" id="CAJVQB010011493">
    <property type="protein sequence ID" value="CAG8748120.1"/>
    <property type="molecule type" value="Genomic_DNA"/>
</dbReference>
<evidence type="ECO:0000313" key="2">
    <source>
        <dbReference type="Proteomes" id="UP000789901"/>
    </source>
</evidence>